<comment type="similarity">
    <text evidence="4">Belongs to the glycosyltransferase 104 family.</text>
</comment>
<gene>
    <name evidence="8" type="ORF">DFP86_101255</name>
</gene>
<dbReference type="AlphaFoldDB" id="A0A4R7BFM8"/>
<evidence type="ECO:0000256" key="2">
    <source>
        <dbReference type="ARBA" id="ARBA00022679"/>
    </source>
</evidence>
<evidence type="ECO:0000256" key="6">
    <source>
        <dbReference type="ARBA" id="ARBA00030025"/>
    </source>
</evidence>
<name>A0A4R7BFM8_9NEIS</name>
<dbReference type="PIRSF" id="PIRSF015557">
    <property type="entry name" value="UCP015557"/>
    <property type="match status" value="1"/>
</dbReference>
<dbReference type="EMBL" id="SNZP01000001">
    <property type="protein sequence ID" value="TDR82865.1"/>
    <property type="molecule type" value="Genomic_DNA"/>
</dbReference>
<evidence type="ECO:0000256" key="3">
    <source>
        <dbReference type="ARBA" id="ARBA00024303"/>
    </source>
</evidence>
<dbReference type="GO" id="GO:0106361">
    <property type="term" value="F:protein-arginine rhamnosyltransferase activity"/>
    <property type="evidence" value="ECO:0007669"/>
    <property type="project" value="InterPro"/>
</dbReference>
<evidence type="ECO:0000313" key="8">
    <source>
        <dbReference type="EMBL" id="TDR82865.1"/>
    </source>
</evidence>
<evidence type="ECO:0000313" key="9">
    <source>
        <dbReference type="Proteomes" id="UP000295611"/>
    </source>
</evidence>
<sequence>MPPVTFPLSWDIFCNVIDNYGDIGVTWRLARQLTHEHAQRVRLWVDDLHSFARLCPGISPNLARQDYRGIEVLHWGEELPADALPGDVVLDAFGCTLPEDFLMAMTRCRRAPVWINLEYLTAEDWVDCCHGMVSPHQKYDLTRHFFFPGFSARTGGIIAERDIEVEARRWQQQPELKSEFLQSLGLPARDPEALYVSLFAYENPAIGELLRHWAAGPQRVVCLIPEGRILGDVCASLTGQPLSAGDSYQSGALSLHILPFSDQDSYDRLLWSCDVNFVRGEDSFVRAQLAGKPMVWHIYPQEDSAHWVKLDAFCTRYLQGVAPEVQQAMLALNHAWNHGQSIVPAWRQFIDKRLELEIHAAEWPRTMLAGGNLATRLMDFVSAQRPTPV</sequence>
<evidence type="ECO:0000256" key="4">
    <source>
        <dbReference type="ARBA" id="ARBA00024346"/>
    </source>
</evidence>
<comment type="function">
    <text evidence="3">Protein-arginine rhamnosyltransferase that catalyzes the transfer of a single rhamnose to elongation factor P (EF-P) on 'Lys-32', a modification required for EF-P-dependent rescue of polyproline stalled ribosomes.</text>
</comment>
<dbReference type="OrthoDB" id="209085at2"/>
<comment type="caution">
    <text evidence="8">The sequence shown here is derived from an EMBL/GenBank/DDBJ whole genome shotgun (WGS) entry which is preliminary data.</text>
</comment>
<dbReference type="Proteomes" id="UP000295611">
    <property type="component" value="Unassembled WGS sequence"/>
</dbReference>
<organism evidence="8 9">
    <name type="scientific">Paludibacterium purpuratum</name>
    <dbReference type="NCBI Taxonomy" id="1144873"/>
    <lineage>
        <taxon>Bacteria</taxon>
        <taxon>Pseudomonadati</taxon>
        <taxon>Pseudomonadota</taxon>
        <taxon>Betaproteobacteria</taxon>
        <taxon>Neisseriales</taxon>
        <taxon>Chromobacteriaceae</taxon>
        <taxon>Paludibacterium</taxon>
    </lineage>
</organism>
<evidence type="ECO:0000256" key="7">
    <source>
        <dbReference type="ARBA" id="ARBA00048472"/>
    </source>
</evidence>
<evidence type="ECO:0000256" key="5">
    <source>
        <dbReference type="ARBA" id="ARBA00024416"/>
    </source>
</evidence>
<keyword evidence="1" id="KW-0328">Glycosyltransferase</keyword>
<protein>
    <recommendedName>
        <fullName evidence="5">Protein-arginine rhamnosyltransferase</fullName>
    </recommendedName>
    <alternativeName>
        <fullName evidence="6">EF-P arginine rhamnosyltransferase</fullName>
    </alternativeName>
</protein>
<dbReference type="Pfam" id="PF10093">
    <property type="entry name" value="EarP"/>
    <property type="match status" value="1"/>
</dbReference>
<keyword evidence="9" id="KW-1185">Reference proteome</keyword>
<proteinExistence type="inferred from homology"/>
<reference evidence="8 9" key="1">
    <citation type="submission" date="2019-03" db="EMBL/GenBank/DDBJ databases">
        <title>Genomic Encyclopedia of Type Strains, Phase III (KMG-III): the genomes of soil and plant-associated and newly described type strains.</title>
        <authorList>
            <person name="Whitman W."/>
        </authorList>
    </citation>
    <scope>NUCLEOTIDE SEQUENCE [LARGE SCALE GENOMIC DNA]</scope>
    <source>
        <strain evidence="8 9">CECT 8976</strain>
    </source>
</reference>
<accession>A0A4R7BFM8</accession>
<evidence type="ECO:0000256" key="1">
    <source>
        <dbReference type="ARBA" id="ARBA00022676"/>
    </source>
</evidence>
<comment type="catalytic activity">
    <reaction evidence="7">
        <text>dTDP-beta-L-rhamnose + L-arginyl-[protein] = N(omega)-(alpha-L-rhamnosyl)-L-arginyl-[protein] + dTDP + H(+)</text>
        <dbReference type="Rhea" id="RHEA:66692"/>
        <dbReference type="Rhea" id="RHEA-COMP:10532"/>
        <dbReference type="Rhea" id="RHEA-COMP:17096"/>
        <dbReference type="ChEBI" id="CHEBI:15378"/>
        <dbReference type="ChEBI" id="CHEBI:29965"/>
        <dbReference type="ChEBI" id="CHEBI:57510"/>
        <dbReference type="ChEBI" id="CHEBI:58369"/>
        <dbReference type="ChEBI" id="CHEBI:167445"/>
    </reaction>
    <physiologicalReaction direction="left-to-right" evidence="7">
        <dbReference type="Rhea" id="RHEA:66693"/>
    </physiologicalReaction>
</comment>
<dbReference type="NCBIfam" id="TIGR03837">
    <property type="entry name" value="efp_Arg_rhamno"/>
    <property type="match status" value="1"/>
</dbReference>
<dbReference type="InterPro" id="IPR016633">
    <property type="entry name" value="EarP"/>
</dbReference>
<dbReference type="RefSeq" id="WP_133678186.1">
    <property type="nucleotide sequence ID" value="NZ_SNZP01000001.1"/>
</dbReference>
<keyword evidence="2" id="KW-0808">Transferase</keyword>